<dbReference type="EMBL" id="MIGX01000004">
    <property type="protein sequence ID" value="PPT92987.1"/>
    <property type="molecule type" value="Genomic_DNA"/>
</dbReference>
<feature type="domain" description="NmrA-like" evidence="1">
    <location>
        <begin position="2"/>
        <end position="251"/>
    </location>
</feature>
<dbReference type="RefSeq" id="WP_128418889.1">
    <property type="nucleotide sequence ID" value="NZ_CP049017.1"/>
</dbReference>
<name>A0A2S6ZL44_9XANT</name>
<dbReference type="InterPro" id="IPR008030">
    <property type="entry name" value="NmrA-like"/>
</dbReference>
<protein>
    <submittedName>
        <fullName evidence="2">NAD(P)-dependent oxidoreductase</fullName>
    </submittedName>
</protein>
<gene>
    <name evidence="2" type="ORF">XthCFBP4691_02060</name>
</gene>
<evidence type="ECO:0000313" key="2">
    <source>
        <dbReference type="EMBL" id="PPT92987.1"/>
    </source>
</evidence>
<dbReference type="InterPro" id="IPR052718">
    <property type="entry name" value="NmrA-type_oxidoreductase"/>
</dbReference>
<evidence type="ECO:0000259" key="1">
    <source>
        <dbReference type="Pfam" id="PF05368"/>
    </source>
</evidence>
<dbReference type="AlphaFoldDB" id="A0A2S6ZL44"/>
<organism evidence="2 3">
    <name type="scientific">Xanthomonas theicola</name>
    <dbReference type="NCBI Taxonomy" id="56464"/>
    <lineage>
        <taxon>Bacteria</taxon>
        <taxon>Pseudomonadati</taxon>
        <taxon>Pseudomonadota</taxon>
        <taxon>Gammaproteobacteria</taxon>
        <taxon>Lysobacterales</taxon>
        <taxon>Lysobacteraceae</taxon>
        <taxon>Xanthomonas</taxon>
    </lineage>
</organism>
<dbReference type="Gene3D" id="3.90.25.10">
    <property type="entry name" value="UDP-galactose 4-epimerase, domain 1"/>
    <property type="match status" value="1"/>
</dbReference>
<dbReference type="PANTHER" id="PTHR47129">
    <property type="entry name" value="QUINONE OXIDOREDUCTASE 2"/>
    <property type="match status" value="1"/>
</dbReference>
<evidence type="ECO:0000313" key="3">
    <source>
        <dbReference type="Proteomes" id="UP000239898"/>
    </source>
</evidence>
<reference evidence="2 3" key="1">
    <citation type="submission" date="2016-08" db="EMBL/GenBank/DDBJ databases">
        <title>Evolution of the type three secretion system and type three effector repertoires in Xanthomonas.</title>
        <authorList>
            <person name="Merda D."/>
            <person name="Briand M."/>
            <person name="Bosis E."/>
            <person name="Rousseau C."/>
            <person name="Portier P."/>
            <person name="Jacques M.-A."/>
            <person name="Fischer-Le Saux M."/>
        </authorList>
    </citation>
    <scope>NUCLEOTIDE SEQUENCE [LARGE SCALE GENOMIC DNA]</scope>
    <source>
        <strain evidence="2 3">CFBP 4691</strain>
    </source>
</reference>
<dbReference type="Proteomes" id="UP000239898">
    <property type="component" value="Unassembled WGS sequence"/>
</dbReference>
<sequence length="297" mass="31727">MIVVTGAGGHLGKAVVDGLLRRVSADQIAVSVRDPGKASQFAKRGVRIRTGDFADAASLERAFANADQVLIVSTDKLGDEARQLHRTAIGAARDAGVRRILYTSHMGARAGSPFLPADQHAATEADLAETGVAYTALRHGFYAESCLQMIGADLSAGELLTPEDGPVSWTARADLAEADAAILADEEDWSGATQPLTAGEVLTMAELAAIASEITGRYVRHTVVPDEEWRNARVAAGMPPFYANMLLGVFRAARRGDFAATDQTLEKLLGRTPCTMRDVLPALLPDLTDLRYRKELT</sequence>
<dbReference type="CDD" id="cd05269">
    <property type="entry name" value="TMR_SDR_a"/>
    <property type="match status" value="1"/>
</dbReference>
<keyword evidence="3" id="KW-1185">Reference proteome</keyword>
<dbReference type="SUPFAM" id="SSF51735">
    <property type="entry name" value="NAD(P)-binding Rossmann-fold domains"/>
    <property type="match status" value="1"/>
</dbReference>
<dbReference type="PANTHER" id="PTHR47129:SF1">
    <property type="entry name" value="NMRA-LIKE DOMAIN-CONTAINING PROTEIN"/>
    <property type="match status" value="1"/>
</dbReference>
<dbReference type="Pfam" id="PF05368">
    <property type="entry name" value="NmrA"/>
    <property type="match status" value="1"/>
</dbReference>
<comment type="caution">
    <text evidence="2">The sequence shown here is derived from an EMBL/GenBank/DDBJ whole genome shotgun (WGS) entry which is preliminary data.</text>
</comment>
<dbReference type="OrthoDB" id="9798669at2"/>
<dbReference type="Gene3D" id="3.40.50.720">
    <property type="entry name" value="NAD(P)-binding Rossmann-like Domain"/>
    <property type="match status" value="1"/>
</dbReference>
<dbReference type="InterPro" id="IPR036291">
    <property type="entry name" value="NAD(P)-bd_dom_sf"/>
</dbReference>
<accession>A0A2S6ZL44</accession>
<proteinExistence type="predicted"/>